<dbReference type="AlphaFoldDB" id="A0A4Y2P4V5"/>
<gene>
    <name evidence="1" type="ORF">AVEN_200204_1</name>
</gene>
<evidence type="ECO:0000313" key="2">
    <source>
        <dbReference type="Proteomes" id="UP000499080"/>
    </source>
</evidence>
<evidence type="ECO:0000313" key="1">
    <source>
        <dbReference type="EMBL" id="GBN46945.1"/>
    </source>
</evidence>
<name>A0A4Y2P4V5_ARAVE</name>
<dbReference type="Proteomes" id="UP000499080">
    <property type="component" value="Unassembled WGS sequence"/>
</dbReference>
<comment type="caution">
    <text evidence="1">The sequence shown here is derived from an EMBL/GenBank/DDBJ whole genome shotgun (WGS) entry which is preliminary data.</text>
</comment>
<organism evidence="1 2">
    <name type="scientific">Araneus ventricosus</name>
    <name type="common">Orbweaver spider</name>
    <name type="synonym">Epeira ventricosa</name>
    <dbReference type="NCBI Taxonomy" id="182803"/>
    <lineage>
        <taxon>Eukaryota</taxon>
        <taxon>Metazoa</taxon>
        <taxon>Ecdysozoa</taxon>
        <taxon>Arthropoda</taxon>
        <taxon>Chelicerata</taxon>
        <taxon>Arachnida</taxon>
        <taxon>Araneae</taxon>
        <taxon>Araneomorphae</taxon>
        <taxon>Entelegynae</taxon>
        <taxon>Araneoidea</taxon>
        <taxon>Araneidae</taxon>
        <taxon>Araneus</taxon>
    </lineage>
</organism>
<sequence>MPLQISERNHRETFYRVSNLEHSRSRSRDLTASPSLPTYQMIRTSIEQHHAPHRLHFDQAAQPWEGHENENNYIATFQLHSSQSHKQIYHVFTKSCMRASVTA</sequence>
<protein>
    <submittedName>
        <fullName evidence="1">Uncharacterized protein</fullName>
    </submittedName>
</protein>
<reference evidence="1 2" key="1">
    <citation type="journal article" date="2019" name="Sci. Rep.">
        <title>Orb-weaving spider Araneus ventricosus genome elucidates the spidroin gene catalogue.</title>
        <authorList>
            <person name="Kono N."/>
            <person name="Nakamura H."/>
            <person name="Ohtoshi R."/>
            <person name="Moran D.A.P."/>
            <person name="Shinohara A."/>
            <person name="Yoshida Y."/>
            <person name="Fujiwara M."/>
            <person name="Mori M."/>
            <person name="Tomita M."/>
            <person name="Arakawa K."/>
        </authorList>
    </citation>
    <scope>NUCLEOTIDE SEQUENCE [LARGE SCALE GENOMIC DNA]</scope>
</reference>
<proteinExistence type="predicted"/>
<dbReference type="EMBL" id="BGPR01010590">
    <property type="protein sequence ID" value="GBN46945.1"/>
    <property type="molecule type" value="Genomic_DNA"/>
</dbReference>
<accession>A0A4Y2P4V5</accession>
<keyword evidence="2" id="KW-1185">Reference proteome</keyword>